<reference evidence="1 2" key="1">
    <citation type="submission" date="2015-12" db="EMBL/GenBank/DDBJ databases">
        <title>Draft genome sequence of Moniliophthora roreri, the causal agent of frosty pod rot of cacao.</title>
        <authorList>
            <person name="Aime M.C."/>
            <person name="Diaz-Valderrama J.R."/>
            <person name="Kijpornyongpan T."/>
            <person name="Phillips-Mora W."/>
        </authorList>
    </citation>
    <scope>NUCLEOTIDE SEQUENCE [LARGE SCALE GENOMIC DNA]</scope>
    <source>
        <strain evidence="1 2">MCA 2952</strain>
    </source>
</reference>
<organism evidence="1 2">
    <name type="scientific">Moniliophthora roreri</name>
    <name type="common">Frosty pod rot fungus</name>
    <name type="synonym">Monilia roreri</name>
    <dbReference type="NCBI Taxonomy" id="221103"/>
    <lineage>
        <taxon>Eukaryota</taxon>
        <taxon>Fungi</taxon>
        <taxon>Dikarya</taxon>
        <taxon>Basidiomycota</taxon>
        <taxon>Agaricomycotina</taxon>
        <taxon>Agaricomycetes</taxon>
        <taxon>Agaricomycetidae</taxon>
        <taxon>Agaricales</taxon>
        <taxon>Marasmiineae</taxon>
        <taxon>Marasmiaceae</taxon>
        <taxon>Moniliophthora</taxon>
    </lineage>
</organism>
<name>A0A0W0F8W4_MONRR</name>
<dbReference type="EMBL" id="LATX01002204">
    <property type="protein sequence ID" value="KTB32741.1"/>
    <property type="molecule type" value="Genomic_DNA"/>
</dbReference>
<dbReference type="AlphaFoldDB" id="A0A0W0F8W4"/>
<evidence type="ECO:0000313" key="1">
    <source>
        <dbReference type="EMBL" id="KTB32741.1"/>
    </source>
</evidence>
<sequence>MLLLPSDLLHPSHRRTIV</sequence>
<gene>
    <name evidence="1" type="ORF">WG66_14689</name>
</gene>
<evidence type="ECO:0000313" key="2">
    <source>
        <dbReference type="Proteomes" id="UP000054988"/>
    </source>
</evidence>
<dbReference type="Proteomes" id="UP000054988">
    <property type="component" value="Unassembled WGS sequence"/>
</dbReference>
<proteinExistence type="predicted"/>
<protein>
    <submittedName>
        <fullName evidence="1">Uncharacterized protein</fullName>
    </submittedName>
</protein>
<comment type="caution">
    <text evidence="1">The sequence shown here is derived from an EMBL/GenBank/DDBJ whole genome shotgun (WGS) entry which is preliminary data.</text>
</comment>
<accession>A0A0W0F8W4</accession>